<accession>A0A0B8T2S4</accession>
<dbReference type="EMBL" id="JJMU01000054">
    <property type="protein sequence ID" value="KGE13188.1"/>
    <property type="molecule type" value="Genomic_DNA"/>
</dbReference>
<dbReference type="STRING" id="1229276.DI53_3024"/>
<reference evidence="2" key="1">
    <citation type="submission" date="2014-04" db="EMBL/GenBank/DDBJ databases">
        <title>Whole-Genome optical mapping and complete genome sequence of Sphingobacterium deserti sp. nov., a new spaces isolated from desert in the west of China.</title>
        <authorList>
            <person name="Teng C."/>
            <person name="Zhou Z."/>
            <person name="Li X."/>
            <person name="Chen M."/>
            <person name="Lin M."/>
            <person name="Wang L."/>
            <person name="Su S."/>
            <person name="Zhang C."/>
            <person name="Zhang W."/>
        </authorList>
    </citation>
    <scope>NUCLEOTIDE SEQUENCE [LARGE SCALE GENOMIC DNA]</scope>
    <source>
        <strain evidence="2">ACCC05744</strain>
    </source>
</reference>
<protein>
    <recommendedName>
        <fullName evidence="3">Outer membrane protein beta-barrel domain-containing protein</fullName>
    </recommendedName>
</protein>
<evidence type="ECO:0008006" key="3">
    <source>
        <dbReference type="Google" id="ProtNLM"/>
    </source>
</evidence>
<evidence type="ECO:0000313" key="1">
    <source>
        <dbReference type="EMBL" id="KGE13188.1"/>
    </source>
</evidence>
<keyword evidence="2" id="KW-1185">Reference proteome</keyword>
<reference evidence="1 2" key="2">
    <citation type="journal article" date="2015" name="PLoS ONE">
        <title>Whole-Genome Optical Mapping and Finished Genome Sequence of Sphingobacterium deserti sp. nov., a New Species Isolated from the Western Desert of China.</title>
        <authorList>
            <person name="Teng C."/>
            <person name="Zhou Z."/>
            <person name="Molnar I."/>
            <person name="Li X."/>
            <person name="Tang R."/>
            <person name="Chen M."/>
            <person name="Wang L."/>
            <person name="Su S."/>
            <person name="Zhang W."/>
            <person name="Lin M."/>
        </authorList>
    </citation>
    <scope>NUCLEOTIDE SEQUENCE [LARGE SCALE GENOMIC DNA]</scope>
    <source>
        <strain evidence="2">ACCC05744</strain>
    </source>
</reference>
<proteinExistence type="predicted"/>
<sequence>MLEDNNTVGLMKKLIIVLLLGMFVQHGYAQNERDTIHYHKIYYFGGTGLSFPLGKSNEVFTTKLFSGSMGLDISLKDPRYFLTPTLYLLTYGYNQQIPDPDYNHMVENGRANFYMLSMAAGRRRQFKRLNTFVYLGPALGVVSEPRGELVGQVLKMDNKYSMSFAGKMGVGADYKFPGFFLGAEVGYLQHFRKIEGNSAQFLTIMFGLKSDITSLSEKVSHAIGLDNYIR</sequence>
<dbReference type="Proteomes" id="UP000031802">
    <property type="component" value="Unassembled WGS sequence"/>
</dbReference>
<gene>
    <name evidence="1" type="ORF">DI53_3024</name>
</gene>
<dbReference type="eggNOG" id="ENOG503348V">
    <property type="taxonomic scope" value="Bacteria"/>
</dbReference>
<comment type="caution">
    <text evidence="1">The sequence shown here is derived from an EMBL/GenBank/DDBJ whole genome shotgun (WGS) entry which is preliminary data.</text>
</comment>
<evidence type="ECO:0000313" key="2">
    <source>
        <dbReference type="Proteomes" id="UP000031802"/>
    </source>
</evidence>
<dbReference type="AlphaFoldDB" id="A0A0B8T2S4"/>
<dbReference type="PATRIC" id="fig|1229276.3.peg.3127"/>
<organism evidence="1 2">
    <name type="scientific">Sphingobacterium deserti</name>
    <dbReference type="NCBI Taxonomy" id="1229276"/>
    <lineage>
        <taxon>Bacteria</taxon>
        <taxon>Pseudomonadati</taxon>
        <taxon>Bacteroidota</taxon>
        <taxon>Sphingobacteriia</taxon>
        <taxon>Sphingobacteriales</taxon>
        <taxon>Sphingobacteriaceae</taxon>
        <taxon>Sphingobacterium</taxon>
    </lineage>
</organism>
<name>A0A0B8T2S4_9SPHI</name>